<name>A0AAD5K4K4_9FUNG</name>
<evidence type="ECO:0000313" key="3">
    <source>
        <dbReference type="Proteomes" id="UP001209540"/>
    </source>
</evidence>
<reference evidence="2" key="2">
    <citation type="submission" date="2023-02" db="EMBL/GenBank/DDBJ databases">
        <authorList>
            <consortium name="DOE Joint Genome Institute"/>
            <person name="Mondo S.J."/>
            <person name="Chang Y."/>
            <person name="Wang Y."/>
            <person name="Ahrendt S."/>
            <person name="Andreopoulos W."/>
            <person name="Barry K."/>
            <person name="Beard J."/>
            <person name="Benny G.L."/>
            <person name="Blankenship S."/>
            <person name="Bonito G."/>
            <person name="Cuomo C."/>
            <person name="Desiro A."/>
            <person name="Gervers K.A."/>
            <person name="Hundley H."/>
            <person name="Kuo A."/>
            <person name="LaButti K."/>
            <person name="Lang B.F."/>
            <person name="Lipzen A."/>
            <person name="O'Donnell K."/>
            <person name="Pangilinan J."/>
            <person name="Reynolds N."/>
            <person name="Sandor L."/>
            <person name="Smith M.W."/>
            <person name="Tsang A."/>
            <person name="Grigoriev I.V."/>
            <person name="Stajich J.E."/>
            <person name="Spatafora J.W."/>
        </authorList>
    </citation>
    <scope>NUCLEOTIDE SEQUENCE</scope>
    <source>
        <strain evidence="2">RSA 2281</strain>
    </source>
</reference>
<dbReference type="AlphaFoldDB" id="A0AAD5K4K4"/>
<accession>A0AAD5K4K4</accession>
<proteinExistence type="predicted"/>
<evidence type="ECO:0000256" key="1">
    <source>
        <dbReference type="SAM" id="SignalP"/>
    </source>
</evidence>
<feature type="chain" id="PRO_5042140133" evidence="1">
    <location>
        <begin position="21"/>
        <end position="80"/>
    </location>
</feature>
<comment type="caution">
    <text evidence="2">The sequence shown here is derived from an EMBL/GenBank/DDBJ whole genome shotgun (WGS) entry which is preliminary data.</text>
</comment>
<evidence type="ECO:0000313" key="2">
    <source>
        <dbReference type="EMBL" id="KAI9255194.1"/>
    </source>
</evidence>
<reference evidence="2" key="1">
    <citation type="journal article" date="2022" name="IScience">
        <title>Evolution of zygomycete secretomes and the origins of terrestrial fungal ecologies.</title>
        <authorList>
            <person name="Chang Y."/>
            <person name="Wang Y."/>
            <person name="Mondo S."/>
            <person name="Ahrendt S."/>
            <person name="Andreopoulos W."/>
            <person name="Barry K."/>
            <person name="Beard J."/>
            <person name="Benny G.L."/>
            <person name="Blankenship S."/>
            <person name="Bonito G."/>
            <person name="Cuomo C."/>
            <person name="Desiro A."/>
            <person name="Gervers K.A."/>
            <person name="Hundley H."/>
            <person name="Kuo A."/>
            <person name="LaButti K."/>
            <person name="Lang B.F."/>
            <person name="Lipzen A."/>
            <person name="O'Donnell K."/>
            <person name="Pangilinan J."/>
            <person name="Reynolds N."/>
            <person name="Sandor L."/>
            <person name="Smith M.E."/>
            <person name="Tsang A."/>
            <person name="Grigoriev I.V."/>
            <person name="Stajich J.E."/>
            <person name="Spatafora J.W."/>
        </authorList>
    </citation>
    <scope>NUCLEOTIDE SEQUENCE</scope>
    <source>
        <strain evidence="2">RSA 2281</strain>
    </source>
</reference>
<keyword evidence="1" id="KW-0732">Signal</keyword>
<feature type="signal peptide" evidence="1">
    <location>
        <begin position="1"/>
        <end position="20"/>
    </location>
</feature>
<dbReference type="Proteomes" id="UP001209540">
    <property type="component" value="Unassembled WGS sequence"/>
</dbReference>
<sequence length="80" mass="8865">MKSFTVVTTFFAMFAVAAFALPHGDYYDDYPYDYESDDSIYVEGCNNEGDVSGIANGLLQNGLLNNNAKKCQQNVGQDDY</sequence>
<protein>
    <submittedName>
        <fullName evidence="2">Uncharacterized protein</fullName>
    </submittedName>
</protein>
<dbReference type="EMBL" id="JAIXMP010000023">
    <property type="protein sequence ID" value="KAI9255194.1"/>
    <property type="molecule type" value="Genomic_DNA"/>
</dbReference>
<gene>
    <name evidence="2" type="ORF">BDA99DRAFT_607113</name>
</gene>
<keyword evidence="3" id="KW-1185">Reference proteome</keyword>
<organism evidence="2 3">
    <name type="scientific">Phascolomyces articulosus</name>
    <dbReference type="NCBI Taxonomy" id="60185"/>
    <lineage>
        <taxon>Eukaryota</taxon>
        <taxon>Fungi</taxon>
        <taxon>Fungi incertae sedis</taxon>
        <taxon>Mucoromycota</taxon>
        <taxon>Mucoromycotina</taxon>
        <taxon>Mucoromycetes</taxon>
        <taxon>Mucorales</taxon>
        <taxon>Lichtheimiaceae</taxon>
        <taxon>Phascolomyces</taxon>
    </lineage>
</organism>